<dbReference type="KEGG" id="acp:A2cp1_0691"/>
<dbReference type="InterPro" id="IPR036280">
    <property type="entry name" value="Multihaem_cyt_sf"/>
</dbReference>
<dbReference type="HOGENOM" id="CLU_063015_0_0_7"/>
<dbReference type="RefSeq" id="WP_012632082.1">
    <property type="nucleotide sequence ID" value="NC_011891.1"/>
</dbReference>
<evidence type="ECO:0000313" key="2">
    <source>
        <dbReference type="EMBL" id="ACL64046.1"/>
    </source>
</evidence>
<gene>
    <name evidence="2" type="ordered locus">A2cp1_0691</name>
</gene>
<evidence type="ECO:0000313" key="3">
    <source>
        <dbReference type="Proteomes" id="UP000007089"/>
    </source>
</evidence>
<reference evidence="2" key="1">
    <citation type="submission" date="2009-01" db="EMBL/GenBank/DDBJ databases">
        <title>Complete sequence of Anaeromyxobacter dehalogenans 2CP-1.</title>
        <authorList>
            <consortium name="US DOE Joint Genome Institute"/>
            <person name="Lucas S."/>
            <person name="Copeland A."/>
            <person name="Lapidus A."/>
            <person name="Glavina del Rio T."/>
            <person name="Dalin E."/>
            <person name="Tice H."/>
            <person name="Bruce D."/>
            <person name="Goodwin L."/>
            <person name="Pitluck S."/>
            <person name="Saunders E."/>
            <person name="Brettin T."/>
            <person name="Detter J.C."/>
            <person name="Han C."/>
            <person name="Larimer F."/>
            <person name="Land M."/>
            <person name="Hauser L."/>
            <person name="Kyrpides N."/>
            <person name="Ovchinnikova G."/>
            <person name="Beliaev A.S."/>
            <person name="Richardson P."/>
        </authorList>
    </citation>
    <scope>NUCLEOTIDE SEQUENCE</scope>
    <source>
        <strain evidence="2">2CP-1</strain>
    </source>
</reference>
<name>B8JD18_ANAD2</name>
<dbReference type="PROSITE" id="PS51257">
    <property type="entry name" value="PROKAR_LIPOPROTEIN"/>
    <property type="match status" value="1"/>
</dbReference>
<dbReference type="EMBL" id="CP001359">
    <property type="protein sequence ID" value="ACL64046.1"/>
    <property type="molecule type" value="Genomic_DNA"/>
</dbReference>
<dbReference type="Pfam" id="PF09719">
    <property type="entry name" value="C_GCAxxG_C_C"/>
    <property type="match status" value="1"/>
</dbReference>
<sequence length="286" mass="29775">MEKENLGRRQVLAVIGGALALGGLQACGDDDNDGTTTPPEQPATGPQVADYPYDQHIAATYQIDPAKVRELAYQAYYNGGCCHGAFSGLIDHLSETVGQPFNLIPRTFGQFGAGGIAGYGSICGSILGGILIINSIVSKADVRTNMLTDLMRWYERESFPKYVPVTIAPNEAGKTTLDFTNVAALQVVPGSHLCHASVSTWCAANGVSTKSADKLARCSRLTADVAGKVAEMLNAYLSTGTYAGPAAIDDVSAGCLGCHGPATTVRPVASGMSCTSCHSDKTTGHP</sequence>
<protein>
    <submittedName>
        <fullName evidence="2">Uncharacterized protein</fullName>
    </submittedName>
</protein>
<dbReference type="SUPFAM" id="SSF48695">
    <property type="entry name" value="Multiheme cytochromes"/>
    <property type="match status" value="1"/>
</dbReference>
<keyword evidence="3" id="KW-1185">Reference proteome</keyword>
<evidence type="ECO:0000256" key="1">
    <source>
        <dbReference type="SAM" id="MobiDB-lite"/>
    </source>
</evidence>
<accession>B8JD18</accession>
<dbReference type="InterPro" id="IPR010181">
    <property type="entry name" value="CGCAxxGCC_motif"/>
</dbReference>
<dbReference type="AlphaFoldDB" id="B8JD18"/>
<dbReference type="Proteomes" id="UP000007089">
    <property type="component" value="Chromosome"/>
</dbReference>
<feature type="region of interest" description="Disordered" evidence="1">
    <location>
        <begin position="28"/>
        <end position="48"/>
    </location>
</feature>
<organism evidence="2 3">
    <name type="scientific">Anaeromyxobacter dehalogenans (strain ATCC BAA-258 / DSM 21875 / 2CP-1)</name>
    <dbReference type="NCBI Taxonomy" id="455488"/>
    <lineage>
        <taxon>Bacteria</taxon>
        <taxon>Pseudomonadati</taxon>
        <taxon>Myxococcota</taxon>
        <taxon>Myxococcia</taxon>
        <taxon>Myxococcales</taxon>
        <taxon>Cystobacterineae</taxon>
        <taxon>Anaeromyxobacteraceae</taxon>
        <taxon>Anaeromyxobacter</taxon>
    </lineage>
</organism>
<proteinExistence type="predicted"/>